<feature type="chain" id="PRO_5002218492" description="Hydrophobin" evidence="1">
    <location>
        <begin position="21"/>
        <end position="92"/>
    </location>
</feature>
<proteinExistence type="predicted"/>
<evidence type="ECO:0008006" key="4">
    <source>
        <dbReference type="Google" id="ProtNLM"/>
    </source>
</evidence>
<evidence type="ECO:0000256" key="1">
    <source>
        <dbReference type="SAM" id="SignalP"/>
    </source>
</evidence>
<evidence type="ECO:0000313" key="3">
    <source>
        <dbReference type="Proteomes" id="UP000054485"/>
    </source>
</evidence>
<name>A0A0D0A7S7_9AGAM</name>
<keyword evidence="1" id="KW-0732">Signal</keyword>
<dbReference type="EMBL" id="KN835162">
    <property type="protein sequence ID" value="KIK46150.1"/>
    <property type="molecule type" value="Genomic_DNA"/>
</dbReference>
<evidence type="ECO:0000313" key="2">
    <source>
        <dbReference type="EMBL" id="KIK46150.1"/>
    </source>
</evidence>
<feature type="signal peptide" evidence="1">
    <location>
        <begin position="1"/>
        <end position="20"/>
    </location>
</feature>
<dbReference type="Proteomes" id="UP000054485">
    <property type="component" value="Unassembled WGS sequence"/>
</dbReference>
<organism evidence="2 3">
    <name type="scientific">Suillus luteus UH-Slu-Lm8-n1</name>
    <dbReference type="NCBI Taxonomy" id="930992"/>
    <lineage>
        <taxon>Eukaryota</taxon>
        <taxon>Fungi</taxon>
        <taxon>Dikarya</taxon>
        <taxon>Basidiomycota</taxon>
        <taxon>Agaricomycotina</taxon>
        <taxon>Agaricomycetes</taxon>
        <taxon>Agaricomycetidae</taxon>
        <taxon>Boletales</taxon>
        <taxon>Suillineae</taxon>
        <taxon>Suillaceae</taxon>
        <taxon>Suillus</taxon>
    </lineage>
</organism>
<dbReference type="InParanoid" id="A0A0D0A7S7"/>
<dbReference type="AlphaFoldDB" id="A0A0D0A7S7"/>
<gene>
    <name evidence="2" type="ORF">CY34DRAFT_800657</name>
</gene>
<reference evidence="3" key="2">
    <citation type="submission" date="2015-01" db="EMBL/GenBank/DDBJ databases">
        <title>Evolutionary Origins and Diversification of the Mycorrhizal Mutualists.</title>
        <authorList>
            <consortium name="DOE Joint Genome Institute"/>
            <consortium name="Mycorrhizal Genomics Consortium"/>
            <person name="Kohler A."/>
            <person name="Kuo A."/>
            <person name="Nagy L.G."/>
            <person name="Floudas D."/>
            <person name="Copeland A."/>
            <person name="Barry K.W."/>
            <person name="Cichocki N."/>
            <person name="Veneault-Fourrey C."/>
            <person name="LaButti K."/>
            <person name="Lindquist E.A."/>
            <person name="Lipzen A."/>
            <person name="Lundell T."/>
            <person name="Morin E."/>
            <person name="Murat C."/>
            <person name="Riley R."/>
            <person name="Ohm R."/>
            <person name="Sun H."/>
            <person name="Tunlid A."/>
            <person name="Henrissat B."/>
            <person name="Grigoriev I.V."/>
            <person name="Hibbett D.S."/>
            <person name="Martin F."/>
        </authorList>
    </citation>
    <scope>NUCLEOTIDE SEQUENCE [LARGE SCALE GENOMIC DNA]</scope>
    <source>
        <strain evidence="3">UH-Slu-Lm8-n1</strain>
    </source>
</reference>
<sequence length="92" mass="10040">MRFSLLVVVAALTSFMSVSATPAVFSRECSADYHPCGQNSQCCSLSSYNSIAVECAILRTTKIPKIWQIARVSHISAFVLESLFTALFLVTC</sequence>
<dbReference type="HOGENOM" id="CLU_2414761_0_0_1"/>
<reference evidence="2 3" key="1">
    <citation type="submission" date="2014-04" db="EMBL/GenBank/DDBJ databases">
        <authorList>
            <consortium name="DOE Joint Genome Institute"/>
            <person name="Kuo A."/>
            <person name="Ruytinx J."/>
            <person name="Rineau F."/>
            <person name="Colpaert J."/>
            <person name="Kohler A."/>
            <person name="Nagy L.G."/>
            <person name="Floudas D."/>
            <person name="Copeland A."/>
            <person name="Barry K.W."/>
            <person name="Cichocki N."/>
            <person name="Veneault-Fourrey C."/>
            <person name="LaButti K."/>
            <person name="Lindquist E.A."/>
            <person name="Lipzen A."/>
            <person name="Lundell T."/>
            <person name="Morin E."/>
            <person name="Murat C."/>
            <person name="Sun H."/>
            <person name="Tunlid A."/>
            <person name="Henrissat B."/>
            <person name="Grigoriev I.V."/>
            <person name="Hibbett D.S."/>
            <person name="Martin F."/>
            <person name="Nordberg H.P."/>
            <person name="Cantor M.N."/>
            <person name="Hua S.X."/>
        </authorList>
    </citation>
    <scope>NUCLEOTIDE SEQUENCE [LARGE SCALE GENOMIC DNA]</scope>
    <source>
        <strain evidence="2 3">UH-Slu-Lm8-n1</strain>
    </source>
</reference>
<keyword evidence="3" id="KW-1185">Reference proteome</keyword>
<dbReference type="OrthoDB" id="3867244at2759"/>
<protein>
    <recommendedName>
        <fullName evidence="4">Hydrophobin</fullName>
    </recommendedName>
</protein>
<accession>A0A0D0A7S7</accession>